<keyword evidence="2" id="KW-1003">Cell membrane</keyword>
<feature type="domain" description="G-protein coupled receptors family 1 profile" evidence="7">
    <location>
        <begin position="50"/>
        <end position="290"/>
    </location>
</feature>
<dbReference type="PANTHER" id="PTHR22750">
    <property type="entry name" value="G-PROTEIN COUPLED RECEPTOR"/>
    <property type="match status" value="1"/>
</dbReference>
<dbReference type="InterPro" id="IPR017452">
    <property type="entry name" value="GPCR_Rhodpsn_7TM"/>
</dbReference>
<evidence type="ECO:0000256" key="6">
    <source>
        <dbReference type="SAM" id="Phobius"/>
    </source>
</evidence>
<evidence type="ECO:0000256" key="3">
    <source>
        <dbReference type="ARBA" id="ARBA00022692"/>
    </source>
</evidence>
<evidence type="ECO:0000259" key="7">
    <source>
        <dbReference type="PROSITE" id="PS50262"/>
    </source>
</evidence>
<evidence type="ECO:0000313" key="8">
    <source>
        <dbReference type="EMBL" id="CAH3194691.1"/>
    </source>
</evidence>
<feature type="transmembrane region" description="Helical" evidence="6">
    <location>
        <begin position="70"/>
        <end position="94"/>
    </location>
</feature>
<accession>A0ABN8SXL0</accession>
<dbReference type="InterPro" id="IPR000276">
    <property type="entry name" value="GPCR_Rhodpsn"/>
</dbReference>
<feature type="transmembrane region" description="Helical" evidence="6">
    <location>
        <begin position="154"/>
        <end position="174"/>
    </location>
</feature>
<protein>
    <recommendedName>
        <fullName evidence="7">G-protein coupled receptors family 1 profile domain-containing protein</fullName>
    </recommendedName>
</protein>
<dbReference type="SUPFAM" id="SSF81321">
    <property type="entry name" value="Family A G protein-coupled receptor-like"/>
    <property type="match status" value="1"/>
</dbReference>
<dbReference type="Proteomes" id="UP001159427">
    <property type="component" value="Unassembled WGS sequence"/>
</dbReference>
<reference evidence="8 9" key="1">
    <citation type="submission" date="2022-05" db="EMBL/GenBank/DDBJ databases">
        <authorList>
            <consortium name="Genoscope - CEA"/>
            <person name="William W."/>
        </authorList>
    </citation>
    <scope>NUCLEOTIDE SEQUENCE [LARGE SCALE GENOMIC DNA]</scope>
</reference>
<feature type="transmembrane region" description="Helical" evidence="6">
    <location>
        <begin position="33"/>
        <end position="58"/>
    </location>
</feature>
<dbReference type="Pfam" id="PF00001">
    <property type="entry name" value="7tm_1"/>
    <property type="match status" value="1"/>
</dbReference>
<evidence type="ECO:0000256" key="5">
    <source>
        <dbReference type="ARBA" id="ARBA00023136"/>
    </source>
</evidence>
<proteinExistence type="predicted"/>
<feature type="transmembrane region" description="Helical" evidence="6">
    <location>
        <begin position="234"/>
        <end position="254"/>
    </location>
</feature>
<feature type="transmembrane region" description="Helical" evidence="6">
    <location>
        <begin position="266"/>
        <end position="292"/>
    </location>
</feature>
<name>A0ABN8SXL0_9CNID</name>
<dbReference type="EMBL" id="CALNXI010003938">
    <property type="protein sequence ID" value="CAH3194691.1"/>
    <property type="molecule type" value="Genomic_DNA"/>
</dbReference>
<evidence type="ECO:0000256" key="1">
    <source>
        <dbReference type="ARBA" id="ARBA00004651"/>
    </source>
</evidence>
<comment type="subcellular location">
    <subcellularLocation>
        <location evidence="1">Cell membrane</location>
        <topology evidence="1">Multi-pass membrane protein</topology>
    </subcellularLocation>
</comment>
<dbReference type="PRINTS" id="PR00237">
    <property type="entry name" value="GPCRRHODOPSN"/>
</dbReference>
<dbReference type="Gene3D" id="1.20.1070.10">
    <property type="entry name" value="Rhodopsin 7-helix transmembrane proteins"/>
    <property type="match status" value="1"/>
</dbReference>
<gene>
    <name evidence="8" type="ORF">PEVE_00028389</name>
</gene>
<dbReference type="PROSITE" id="PS50262">
    <property type="entry name" value="G_PROTEIN_RECEP_F1_2"/>
    <property type="match status" value="1"/>
</dbReference>
<evidence type="ECO:0000313" key="9">
    <source>
        <dbReference type="Proteomes" id="UP001159427"/>
    </source>
</evidence>
<evidence type="ECO:0000256" key="2">
    <source>
        <dbReference type="ARBA" id="ARBA00022475"/>
    </source>
</evidence>
<keyword evidence="3 6" id="KW-0812">Transmembrane</keyword>
<organism evidence="8 9">
    <name type="scientific">Porites evermanni</name>
    <dbReference type="NCBI Taxonomy" id="104178"/>
    <lineage>
        <taxon>Eukaryota</taxon>
        <taxon>Metazoa</taxon>
        <taxon>Cnidaria</taxon>
        <taxon>Anthozoa</taxon>
        <taxon>Hexacorallia</taxon>
        <taxon>Scleractinia</taxon>
        <taxon>Fungiina</taxon>
        <taxon>Poritidae</taxon>
        <taxon>Porites</taxon>
    </lineage>
</organism>
<keyword evidence="4 6" id="KW-1133">Transmembrane helix</keyword>
<dbReference type="CDD" id="cd00637">
    <property type="entry name" value="7tm_classA_rhodopsin-like"/>
    <property type="match status" value="1"/>
</dbReference>
<sequence length="313" mass="35674">MVPVTNFTEDENQKTYGELVCSAEFIRGVDVEFILLSAVNVFLSITALLGNTLILVALHKENSLHLPSKLLYRNLAITDLCVGIIGQPLSVVYWTSVVNKRWNICYYSLPGSRFSGYILCSVSLSTSTLLSVDRLLALLLGFRYRQVVTLRRTCITVIGFWILSIVASSTLFWNSLITSWYQYIGTAMCLVTTIFAYTKIFFSMRHNQIHVQNHVAQGQRRQAIPLNIARYRKAVYNALWVQVTLVICYLPYGIVVALQPQKGMSLSVYCASQFTATFVYLNSSLNPLLYCWKIREVRQAVKETLRQLFWRSS</sequence>
<comment type="caution">
    <text evidence="8">The sequence shown here is derived from an EMBL/GenBank/DDBJ whole genome shotgun (WGS) entry which is preliminary data.</text>
</comment>
<keyword evidence="5 6" id="KW-0472">Membrane</keyword>
<keyword evidence="9" id="KW-1185">Reference proteome</keyword>
<feature type="transmembrane region" description="Helical" evidence="6">
    <location>
        <begin position="180"/>
        <end position="202"/>
    </location>
</feature>
<evidence type="ECO:0000256" key="4">
    <source>
        <dbReference type="ARBA" id="ARBA00022989"/>
    </source>
</evidence>